<feature type="region of interest" description="Disordered" evidence="1">
    <location>
        <begin position="1"/>
        <end position="39"/>
    </location>
</feature>
<proteinExistence type="predicted"/>
<organism evidence="2 3">
    <name type="scientific">Ramazzottius varieornatus</name>
    <name type="common">Water bear</name>
    <name type="synonym">Tardigrade</name>
    <dbReference type="NCBI Taxonomy" id="947166"/>
    <lineage>
        <taxon>Eukaryota</taxon>
        <taxon>Metazoa</taxon>
        <taxon>Ecdysozoa</taxon>
        <taxon>Tardigrada</taxon>
        <taxon>Eutardigrada</taxon>
        <taxon>Parachela</taxon>
        <taxon>Hypsibioidea</taxon>
        <taxon>Ramazzottiidae</taxon>
        <taxon>Ramazzottius</taxon>
    </lineage>
</organism>
<keyword evidence="3" id="KW-1185">Reference proteome</keyword>
<evidence type="ECO:0000313" key="3">
    <source>
        <dbReference type="Proteomes" id="UP000186922"/>
    </source>
</evidence>
<evidence type="ECO:0000256" key="1">
    <source>
        <dbReference type="SAM" id="MobiDB-lite"/>
    </source>
</evidence>
<evidence type="ECO:0000313" key="2">
    <source>
        <dbReference type="EMBL" id="GAU96626.1"/>
    </source>
</evidence>
<dbReference type="OrthoDB" id="10554324at2759"/>
<dbReference type="EMBL" id="BDGG01000003">
    <property type="protein sequence ID" value="GAU96626.1"/>
    <property type="molecule type" value="Genomic_DNA"/>
</dbReference>
<feature type="compositionally biased region" description="Basic and acidic residues" evidence="1">
    <location>
        <begin position="1"/>
        <end position="15"/>
    </location>
</feature>
<reference evidence="2 3" key="1">
    <citation type="journal article" date="2016" name="Nat. Commun.">
        <title>Extremotolerant tardigrade genome and improved radiotolerance of human cultured cells by tardigrade-unique protein.</title>
        <authorList>
            <person name="Hashimoto T."/>
            <person name="Horikawa D.D."/>
            <person name="Saito Y."/>
            <person name="Kuwahara H."/>
            <person name="Kozuka-Hata H."/>
            <person name="Shin-I T."/>
            <person name="Minakuchi Y."/>
            <person name="Ohishi K."/>
            <person name="Motoyama A."/>
            <person name="Aizu T."/>
            <person name="Enomoto A."/>
            <person name="Kondo K."/>
            <person name="Tanaka S."/>
            <person name="Hara Y."/>
            <person name="Koshikawa S."/>
            <person name="Sagara H."/>
            <person name="Miura T."/>
            <person name="Yokobori S."/>
            <person name="Miyagawa K."/>
            <person name="Suzuki Y."/>
            <person name="Kubo T."/>
            <person name="Oyama M."/>
            <person name="Kohara Y."/>
            <person name="Fujiyama A."/>
            <person name="Arakawa K."/>
            <person name="Katayama T."/>
            <person name="Toyoda A."/>
            <person name="Kunieda T."/>
        </authorList>
    </citation>
    <scope>NUCLEOTIDE SEQUENCE [LARGE SCALE GENOMIC DNA]</scope>
    <source>
        <strain evidence="2 3">YOKOZUNA-1</strain>
    </source>
</reference>
<dbReference type="AlphaFoldDB" id="A0A1D1V4D8"/>
<accession>A0A1D1V4D8</accession>
<dbReference type="Proteomes" id="UP000186922">
    <property type="component" value="Unassembled WGS sequence"/>
</dbReference>
<protein>
    <submittedName>
        <fullName evidence="2">Uncharacterized protein</fullName>
    </submittedName>
</protein>
<comment type="caution">
    <text evidence="2">The sequence shown here is derived from an EMBL/GenBank/DDBJ whole genome shotgun (WGS) entry which is preliminary data.</text>
</comment>
<gene>
    <name evidence="2" type="primary">RvY_08049-1</name>
    <name evidence="2" type="synonym">RvY_08049.1</name>
    <name evidence="2" type="ORF">RvY_08049</name>
</gene>
<feature type="compositionally biased region" description="Polar residues" evidence="1">
    <location>
        <begin position="16"/>
        <end position="33"/>
    </location>
</feature>
<sequence>MLMDSDKENSLHSSEDQLNGITSCEKNGPSTMIDQDLTPYAPKKLPSTELFDFDVDGEPKTQAEVHLTDTFPDLADLLDRVKIGASVARVGHDILDPVVTQLGKQSDAFHELRLQADAITEQLAPVAEYYGKVVRRLQQELTDILSPFGVGVPTEAWHVEAIKAVMMEKLKARSIGMQNNGKK</sequence>
<name>A0A1D1V4D8_RAMVA</name>